<dbReference type="InterPro" id="IPR006600">
    <property type="entry name" value="HTH_CenpB_DNA-bd_dom"/>
</dbReference>
<name>A0A166ZTE7_COLIC</name>
<dbReference type="OrthoDB" id="125347at2759"/>
<dbReference type="Proteomes" id="UP000076584">
    <property type="component" value="Unassembled WGS sequence"/>
</dbReference>
<dbReference type="AlphaFoldDB" id="A0A166ZTE7"/>
<accession>A0A166ZTE7</accession>
<dbReference type="GO" id="GO:0003677">
    <property type="term" value="F:DNA binding"/>
    <property type="evidence" value="ECO:0007669"/>
    <property type="project" value="UniProtKB-KW"/>
</dbReference>
<evidence type="ECO:0000256" key="1">
    <source>
        <dbReference type="ARBA" id="ARBA00023125"/>
    </source>
</evidence>
<protein>
    <submittedName>
        <fullName evidence="4">Centromere binding protein b</fullName>
    </submittedName>
</protein>
<dbReference type="InterPro" id="IPR009057">
    <property type="entry name" value="Homeodomain-like_sf"/>
</dbReference>
<comment type="caution">
    <text evidence="4">The sequence shown here is derived from an EMBL/GenBank/DDBJ whole genome shotgun (WGS) entry which is preliminary data.</text>
</comment>
<keyword evidence="1" id="KW-0238">DNA-binding</keyword>
<sequence length="406" mass="44750">MSDHDHTQDAHHDTAHELHHPSQPDVLPGGPGPDGTESPVSTPKERSSLSLDQRRALRRWANAQTIRPSHKACIDWFYNQYGQHISQSTVSHSLSPKYSRLDGDNPQLSGSRLRFGNWPDVEKLVLRWYQQVQATGRHPTNEELGEKAKAIFTALPRYKEETPPEFSPGWIHRFKKRYGLLIRRQRRHGEGGMNPAEDIGYLADCVPRLMALTADTSPAAIREAILRSIGVETSLQVCALVRDEVLRRLSVGPVGGGSANPISPSAVAPTPDTHSADTSMVPPPASDTPMYGDEDPDIVLQNALRQLQQEEAEAEATAAAAREEREQRERAQGTAAAALATPAIQRAASTASRFVASTPELNLTPIKNDDPVSANERPLRCPFCVNQRMLRTIKEAVEHMSTHVVV</sequence>
<evidence type="ECO:0000313" key="5">
    <source>
        <dbReference type="Proteomes" id="UP000076584"/>
    </source>
</evidence>
<dbReference type="STRING" id="1573173.A0A166ZTE7"/>
<keyword evidence="5" id="KW-1185">Reference proteome</keyword>
<dbReference type="Gene3D" id="1.10.10.60">
    <property type="entry name" value="Homeodomain-like"/>
    <property type="match status" value="2"/>
</dbReference>
<dbReference type="InterPro" id="IPR041188">
    <property type="entry name" value="HTH_ABP1_N"/>
</dbReference>
<feature type="compositionally biased region" description="Basic and acidic residues" evidence="3">
    <location>
        <begin position="43"/>
        <end position="52"/>
    </location>
</feature>
<feature type="region of interest" description="Disordered" evidence="3">
    <location>
        <begin position="1"/>
        <end position="52"/>
    </location>
</feature>
<evidence type="ECO:0000313" key="4">
    <source>
        <dbReference type="EMBL" id="KZL79342.1"/>
    </source>
</evidence>
<reference evidence="4 5" key="1">
    <citation type="submission" date="2015-06" db="EMBL/GenBank/DDBJ databases">
        <title>Survival trade-offs in plant roots during colonization by closely related pathogenic and mutualistic fungi.</title>
        <authorList>
            <person name="Hacquard S."/>
            <person name="Kracher B."/>
            <person name="Hiruma K."/>
            <person name="Weinman A."/>
            <person name="Muench P."/>
            <person name="Garrido Oter R."/>
            <person name="Ver Loren van Themaat E."/>
            <person name="Dallerey J.-F."/>
            <person name="Damm U."/>
            <person name="Henrissat B."/>
            <person name="Lespinet O."/>
            <person name="Thon M."/>
            <person name="Kemen E."/>
            <person name="McHardy A.C."/>
            <person name="Schulze-Lefert P."/>
            <person name="O'Connell R.J."/>
        </authorList>
    </citation>
    <scope>NUCLEOTIDE SEQUENCE [LARGE SCALE GENOMIC DNA]</scope>
    <source>
        <strain evidence="4 5">MAFF 238704</strain>
    </source>
</reference>
<dbReference type="PROSITE" id="PS51253">
    <property type="entry name" value="HTH_CENPB"/>
    <property type="match status" value="1"/>
</dbReference>
<gene>
    <name evidence="4" type="ORF">CI238_01275</name>
</gene>
<feature type="compositionally biased region" description="Basic and acidic residues" evidence="3">
    <location>
        <begin position="1"/>
        <end position="22"/>
    </location>
</feature>
<dbReference type="Pfam" id="PF03221">
    <property type="entry name" value="HTH_Tnp_Tc5"/>
    <property type="match status" value="1"/>
</dbReference>
<feature type="region of interest" description="Disordered" evidence="3">
    <location>
        <begin position="253"/>
        <end position="281"/>
    </location>
</feature>
<organism evidence="4 5">
    <name type="scientific">Colletotrichum incanum</name>
    <name type="common">Soybean anthracnose fungus</name>
    <dbReference type="NCBI Taxonomy" id="1573173"/>
    <lineage>
        <taxon>Eukaryota</taxon>
        <taxon>Fungi</taxon>
        <taxon>Dikarya</taxon>
        <taxon>Ascomycota</taxon>
        <taxon>Pezizomycotina</taxon>
        <taxon>Sordariomycetes</taxon>
        <taxon>Hypocreomycetidae</taxon>
        <taxon>Glomerellales</taxon>
        <taxon>Glomerellaceae</taxon>
        <taxon>Colletotrichum</taxon>
        <taxon>Colletotrichum spaethianum species complex</taxon>
    </lineage>
</organism>
<dbReference type="SUPFAM" id="SSF46689">
    <property type="entry name" value="Homeodomain-like"/>
    <property type="match status" value="2"/>
</dbReference>
<dbReference type="Pfam" id="PF18107">
    <property type="entry name" value="HTH_ABP1_N"/>
    <property type="match status" value="1"/>
</dbReference>
<evidence type="ECO:0000256" key="3">
    <source>
        <dbReference type="SAM" id="MobiDB-lite"/>
    </source>
</evidence>
<proteinExistence type="predicted"/>
<evidence type="ECO:0000256" key="2">
    <source>
        <dbReference type="SAM" id="Coils"/>
    </source>
</evidence>
<feature type="coiled-coil region" evidence="2">
    <location>
        <begin position="300"/>
        <end position="331"/>
    </location>
</feature>
<dbReference type="SMART" id="SM00674">
    <property type="entry name" value="CENPB"/>
    <property type="match status" value="1"/>
</dbReference>
<keyword evidence="2" id="KW-0175">Coiled coil</keyword>
<dbReference type="EMBL" id="LFIW01002106">
    <property type="protein sequence ID" value="KZL79342.1"/>
    <property type="molecule type" value="Genomic_DNA"/>
</dbReference>